<comment type="caution">
    <text evidence="1">The sequence shown here is derived from an EMBL/GenBank/DDBJ whole genome shotgun (WGS) entry which is preliminary data.</text>
</comment>
<evidence type="ECO:0000313" key="2">
    <source>
        <dbReference type="Proteomes" id="UP001174136"/>
    </source>
</evidence>
<name>A0AA47P9W1_MERPO</name>
<dbReference type="PANTHER" id="PTHR47331:SF3">
    <property type="match status" value="1"/>
</dbReference>
<dbReference type="AlphaFoldDB" id="A0AA47P9W1"/>
<dbReference type="PANTHER" id="PTHR47331">
    <property type="entry name" value="PHD-TYPE DOMAIN-CONTAINING PROTEIN"/>
    <property type="match status" value="1"/>
</dbReference>
<proteinExistence type="predicted"/>
<evidence type="ECO:0000313" key="1">
    <source>
        <dbReference type="EMBL" id="KAK0156421.1"/>
    </source>
</evidence>
<accession>A0AA47P9W1</accession>
<dbReference type="EMBL" id="JAOPHQ010000009">
    <property type="protein sequence ID" value="KAK0156421.1"/>
    <property type="molecule type" value="Genomic_DNA"/>
</dbReference>
<dbReference type="Proteomes" id="UP001174136">
    <property type="component" value="Unassembled WGS sequence"/>
</dbReference>
<protein>
    <submittedName>
        <fullName evidence="1">Uncharacterized protein</fullName>
    </submittedName>
</protein>
<reference evidence="1" key="1">
    <citation type="journal article" date="2023" name="Front. Mar. Sci.">
        <title>A new Merluccius polli reference genome to investigate the effects of global change in West African waters.</title>
        <authorList>
            <person name="Mateo J.L."/>
            <person name="Blanco-Fernandez C."/>
            <person name="Garcia-Vazquez E."/>
            <person name="Machado-Schiaffino G."/>
        </authorList>
    </citation>
    <scope>NUCLEOTIDE SEQUENCE</scope>
    <source>
        <strain evidence="1">C29</strain>
        <tissue evidence="1">Fin</tissue>
    </source>
</reference>
<sequence length="141" mass="16576">MKLPYKMRERWRSIVCKLQEKRSNRATLMDLVKFLEKQVRISTDPVFGNIQDQTIDRAKSKVKLPLKLKATGSFATNTDTIEPKFTSKIPNQSQGLYLFCNRGGHTLESCYALKKRPHRDKIDSLKGKRNMFWLSYERTYE</sequence>
<organism evidence="1 2">
    <name type="scientific">Merluccius polli</name>
    <name type="common">Benguela hake</name>
    <name type="synonym">Merluccius cadenati</name>
    <dbReference type="NCBI Taxonomy" id="89951"/>
    <lineage>
        <taxon>Eukaryota</taxon>
        <taxon>Metazoa</taxon>
        <taxon>Chordata</taxon>
        <taxon>Craniata</taxon>
        <taxon>Vertebrata</taxon>
        <taxon>Euteleostomi</taxon>
        <taxon>Actinopterygii</taxon>
        <taxon>Neopterygii</taxon>
        <taxon>Teleostei</taxon>
        <taxon>Neoteleostei</taxon>
        <taxon>Acanthomorphata</taxon>
        <taxon>Zeiogadaria</taxon>
        <taxon>Gadariae</taxon>
        <taxon>Gadiformes</taxon>
        <taxon>Gadoidei</taxon>
        <taxon>Merlucciidae</taxon>
        <taxon>Merluccius</taxon>
    </lineage>
</organism>
<gene>
    <name evidence="1" type="ORF">N1851_000292</name>
</gene>
<keyword evidence="2" id="KW-1185">Reference proteome</keyword>